<dbReference type="AlphaFoldDB" id="A0A8S9PWK7"/>
<sequence length="85" mass="9216">MKYPVVVSKESDEISVYPMYLSVVRISGVTADPSPAEPVRQDEVVVSKESDEISVYPMYLSVVRISGVTADPSPAEPVRQDEGSA</sequence>
<proteinExistence type="predicted"/>
<accession>A0A8S9PWK7</accession>
<comment type="caution">
    <text evidence="1">The sequence shown here is derived from an EMBL/GenBank/DDBJ whole genome shotgun (WGS) entry which is preliminary data.</text>
</comment>
<dbReference type="Proteomes" id="UP000712600">
    <property type="component" value="Unassembled WGS sequence"/>
</dbReference>
<evidence type="ECO:0000313" key="1">
    <source>
        <dbReference type="EMBL" id="KAF3522946.1"/>
    </source>
</evidence>
<protein>
    <submittedName>
        <fullName evidence="1">Uncharacterized protein</fullName>
    </submittedName>
</protein>
<reference evidence="1" key="1">
    <citation type="submission" date="2019-12" db="EMBL/GenBank/DDBJ databases">
        <title>Genome sequencing and annotation of Brassica cretica.</title>
        <authorList>
            <person name="Studholme D.J."/>
            <person name="Sarris P."/>
        </authorList>
    </citation>
    <scope>NUCLEOTIDE SEQUENCE</scope>
    <source>
        <strain evidence="1">PFS-109/04</strain>
        <tissue evidence="1">Leaf</tissue>
    </source>
</reference>
<evidence type="ECO:0000313" key="2">
    <source>
        <dbReference type="Proteomes" id="UP000712600"/>
    </source>
</evidence>
<gene>
    <name evidence="1" type="ORF">F2Q69_00045978</name>
</gene>
<dbReference type="EMBL" id="QGKX02001347">
    <property type="protein sequence ID" value="KAF3522946.1"/>
    <property type="molecule type" value="Genomic_DNA"/>
</dbReference>
<name>A0A8S9PWK7_BRACR</name>
<organism evidence="1 2">
    <name type="scientific">Brassica cretica</name>
    <name type="common">Mustard</name>
    <dbReference type="NCBI Taxonomy" id="69181"/>
    <lineage>
        <taxon>Eukaryota</taxon>
        <taxon>Viridiplantae</taxon>
        <taxon>Streptophyta</taxon>
        <taxon>Embryophyta</taxon>
        <taxon>Tracheophyta</taxon>
        <taxon>Spermatophyta</taxon>
        <taxon>Magnoliopsida</taxon>
        <taxon>eudicotyledons</taxon>
        <taxon>Gunneridae</taxon>
        <taxon>Pentapetalae</taxon>
        <taxon>rosids</taxon>
        <taxon>malvids</taxon>
        <taxon>Brassicales</taxon>
        <taxon>Brassicaceae</taxon>
        <taxon>Brassiceae</taxon>
        <taxon>Brassica</taxon>
    </lineage>
</organism>